<sequence>MATIEPASSSGPLRQGVLPTVPPGTLRVLPAPLACLLSTGSALFCVGVT</sequence>
<gene>
    <name evidence="1" type="ORF">AB0I48_20395</name>
</gene>
<keyword evidence="2" id="KW-1185">Reference proteome</keyword>
<protein>
    <submittedName>
        <fullName evidence="1">Uncharacterized protein</fullName>
    </submittedName>
</protein>
<evidence type="ECO:0000313" key="2">
    <source>
        <dbReference type="Proteomes" id="UP001551695"/>
    </source>
</evidence>
<reference evidence="1 2" key="1">
    <citation type="submission" date="2024-06" db="EMBL/GenBank/DDBJ databases">
        <title>The Natural Products Discovery Center: Release of the First 8490 Sequenced Strains for Exploring Actinobacteria Biosynthetic Diversity.</title>
        <authorList>
            <person name="Kalkreuter E."/>
            <person name="Kautsar S.A."/>
            <person name="Yang D."/>
            <person name="Bader C.D."/>
            <person name="Teijaro C.N."/>
            <person name="Fluegel L."/>
            <person name="Davis C.M."/>
            <person name="Simpson J.R."/>
            <person name="Lauterbach L."/>
            <person name="Steele A.D."/>
            <person name="Gui C."/>
            <person name="Meng S."/>
            <person name="Li G."/>
            <person name="Viehrig K."/>
            <person name="Ye F."/>
            <person name="Su P."/>
            <person name="Kiefer A.F."/>
            <person name="Nichols A."/>
            <person name="Cepeda A.J."/>
            <person name="Yan W."/>
            <person name="Fan B."/>
            <person name="Jiang Y."/>
            <person name="Adhikari A."/>
            <person name="Zheng C.-J."/>
            <person name="Schuster L."/>
            <person name="Cowan T.M."/>
            <person name="Smanski M.J."/>
            <person name="Chevrette M.G."/>
            <person name="De Carvalho L.P.S."/>
            <person name="Shen B."/>
        </authorList>
    </citation>
    <scope>NUCLEOTIDE SEQUENCE [LARGE SCALE GENOMIC DNA]</scope>
    <source>
        <strain evidence="1 2">NPDC050403</strain>
    </source>
</reference>
<evidence type="ECO:0000313" key="1">
    <source>
        <dbReference type="EMBL" id="MEV0709928.1"/>
    </source>
</evidence>
<dbReference type="RefSeq" id="WP_355091979.1">
    <property type="nucleotide sequence ID" value="NZ_JBEXKW010000178.1"/>
</dbReference>
<organism evidence="1 2">
    <name type="scientific">Nocardia aurea</name>
    <dbReference type="NCBI Taxonomy" id="2144174"/>
    <lineage>
        <taxon>Bacteria</taxon>
        <taxon>Bacillati</taxon>
        <taxon>Actinomycetota</taxon>
        <taxon>Actinomycetes</taxon>
        <taxon>Mycobacteriales</taxon>
        <taxon>Nocardiaceae</taxon>
        <taxon>Nocardia</taxon>
    </lineage>
</organism>
<dbReference type="Proteomes" id="UP001551695">
    <property type="component" value="Unassembled WGS sequence"/>
</dbReference>
<proteinExistence type="predicted"/>
<comment type="caution">
    <text evidence="1">The sequence shown here is derived from an EMBL/GenBank/DDBJ whole genome shotgun (WGS) entry which is preliminary data.</text>
</comment>
<dbReference type="EMBL" id="JBFAKC010000008">
    <property type="protein sequence ID" value="MEV0709928.1"/>
    <property type="molecule type" value="Genomic_DNA"/>
</dbReference>
<name>A0ABV3FWX0_9NOCA</name>
<accession>A0ABV3FWX0</accession>